<dbReference type="AlphaFoldDB" id="A0A6A5ACD8"/>
<feature type="region of interest" description="Disordered" evidence="1">
    <location>
        <begin position="130"/>
        <end position="157"/>
    </location>
</feature>
<accession>A0A6A5ACD8</accession>
<organism evidence="2 3">
    <name type="scientific">Aphanomyces astaci</name>
    <name type="common">Crayfish plague agent</name>
    <dbReference type="NCBI Taxonomy" id="112090"/>
    <lineage>
        <taxon>Eukaryota</taxon>
        <taxon>Sar</taxon>
        <taxon>Stramenopiles</taxon>
        <taxon>Oomycota</taxon>
        <taxon>Saprolegniomycetes</taxon>
        <taxon>Saprolegniales</taxon>
        <taxon>Verrucalvaceae</taxon>
        <taxon>Aphanomyces</taxon>
    </lineage>
</organism>
<feature type="non-terminal residue" evidence="2">
    <location>
        <position position="157"/>
    </location>
</feature>
<name>A0A6A5ACD8_APHAT</name>
<dbReference type="EMBL" id="VJMI01012302">
    <property type="protein sequence ID" value="KAF0750476.1"/>
    <property type="molecule type" value="Genomic_DNA"/>
</dbReference>
<reference evidence="2 3" key="1">
    <citation type="submission" date="2019-06" db="EMBL/GenBank/DDBJ databases">
        <title>Genomics analysis of Aphanomyces spp. identifies a new class of oomycete effector associated with host adaptation.</title>
        <authorList>
            <person name="Gaulin E."/>
        </authorList>
    </citation>
    <scope>NUCLEOTIDE SEQUENCE [LARGE SCALE GENOMIC DNA]</scope>
    <source>
        <strain evidence="2 3">E</strain>
    </source>
</reference>
<feature type="compositionally biased region" description="Basic and acidic residues" evidence="1">
    <location>
        <begin position="134"/>
        <end position="147"/>
    </location>
</feature>
<gene>
    <name evidence="2" type="ORF">AaE_006697</name>
</gene>
<feature type="compositionally biased region" description="Basic residues" evidence="1">
    <location>
        <begin position="148"/>
        <end position="157"/>
    </location>
</feature>
<comment type="caution">
    <text evidence="2">The sequence shown here is derived from an EMBL/GenBank/DDBJ whole genome shotgun (WGS) entry which is preliminary data.</text>
</comment>
<sequence length="157" mass="17382">MRVFVSNLSSALGAEIAKQIKDCEVVGAIEHLKQTQSTKKRLLENRSPELVETASSAEDPNDAFVENPVVVYSDKHNVGLLLKRCDVAIYSILDDPDGVVEALKTFDDGNSGDKLFIAISSVLTWAKTPVPAPRPEDWNGHREDTFKTRKPARKYAE</sequence>
<proteinExistence type="predicted"/>
<evidence type="ECO:0008006" key="4">
    <source>
        <dbReference type="Google" id="ProtNLM"/>
    </source>
</evidence>
<evidence type="ECO:0000313" key="3">
    <source>
        <dbReference type="Proteomes" id="UP000469452"/>
    </source>
</evidence>
<evidence type="ECO:0000313" key="2">
    <source>
        <dbReference type="EMBL" id="KAF0750476.1"/>
    </source>
</evidence>
<evidence type="ECO:0000256" key="1">
    <source>
        <dbReference type="SAM" id="MobiDB-lite"/>
    </source>
</evidence>
<protein>
    <recommendedName>
        <fullName evidence="4">NAD(P)-binding domain-containing protein</fullName>
    </recommendedName>
</protein>
<dbReference type="Proteomes" id="UP000469452">
    <property type="component" value="Unassembled WGS sequence"/>
</dbReference>